<dbReference type="InterPro" id="IPR015421">
    <property type="entry name" value="PyrdxlP-dep_Trfase_major"/>
</dbReference>
<reference evidence="4 5" key="1">
    <citation type="journal article" date="2018" name="Mol. Plant">
        <title>The genome of Artemisia annua provides insight into the evolution of Asteraceae family and artemisinin biosynthesis.</title>
        <authorList>
            <person name="Shen Q."/>
            <person name="Zhang L."/>
            <person name="Liao Z."/>
            <person name="Wang S."/>
            <person name="Yan T."/>
            <person name="Shi P."/>
            <person name="Liu M."/>
            <person name="Fu X."/>
            <person name="Pan Q."/>
            <person name="Wang Y."/>
            <person name="Lv Z."/>
            <person name="Lu X."/>
            <person name="Zhang F."/>
            <person name="Jiang W."/>
            <person name="Ma Y."/>
            <person name="Chen M."/>
            <person name="Hao X."/>
            <person name="Li L."/>
            <person name="Tang Y."/>
            <person name="Lv G."/>
            <person name="Zhou Y."/>
            <person name="Sun X."/>
            <person name="Brodelius P.E."/>
            <person name="Rose J.K.C."/>
            <person name="Tang K."/>
        </authorList>
    </citation>
    <scope>NUCLEOTIDE SEQUENCE [LARGE SCALE GENOMIC DNA]</scope>
    <source>
        <strain evidence="5">cv. Huhao1</strain>
        <tissue evidence="4">Leaf</tissue>
    </source>
</reference>
<keyword evidence="5" id="KW-1185">Reference proteome</keyword>
<dbReference type="AlphaFoldDB" id="A0A2U1MXP1"/>
<dbReference type="Proteomes" id="UP000245207">
    <property type="component" value="Unassembled WGS sequence"/>
</dbReference>
<keyword evidence="2" id="KW-0663">Pyridoxal phosphate</keyword>
<comment type="caution">
    <text evidence="4">The sequence shown here is derived from an EMBL/GenBank/DDBJ whole genome shotgun (WGS) entry which is preliminary data.</text>
</comment>
<dbReference type="SUPFAM" id="SSF53383">
    <property type="entry name" value="PLP-dependent transferases"/>
    <property type="match status" value="1"/>
</dbReference>
<evidence type="ECO:0000256" key="1">
    <source>
        <dbReference type="ARBA" id="ARBA00001933"/>
    </source>
</evidence>
<dbReference type="OrthoDB" id="5978656at2759"/>
<comment type="cofactor">
    <cofactor evidence="1">
        <name>pyridoxal 5'-phosphate</name>
        <dbReference type="ChEBI" id="CHEBI:597326"/>
    </cofactor>
</comment>
<dbReference type="Pfam" id="PF01276">
    <property type="entry name" value="OKR_DC_1"/>
    <property type="match status" value="1"/>
</dbReference>
<protein>
    <submittedName>
        <fullName evidence="4">Arginine decarboxylase</fullName>
    </submittedName>
</protein>
<dbReference type="InterPro" id="IPR015424">
    <property type="entry name" value="PyrdxlP-dep_Trfase"/>
</dbReference>
<dbReference type="STRING" id="35608.A0A2U1MXP1"/>
<evidence type="ECO:0000313" key="5">
    <source>
        <dbReference type="Proteomes" id="UP000245207"/>
    </source>
</evidence>
<dbReference type="PANTHER" id="PTHR43277:SF4">
    <property type="entry name" value="ARGININE DECARBOXYLASE"/>
    <property type="match status" value="1"/>
</dbReference>
<dbReference type="InterPro" id="IPR052357">
    <property type="entry name" value="Orn_Lys_Arg_decarboxylase-I"/>
</dbReference>
<dbReference type="InterPro" id="IPR000310">
    <property type="entry name" value="Orn/Lys/Arg_deCO2ase_major_dom"/>
</dbReference>
<dbReference type="Gene3D" id="3.40.640.10">
    <property type="entry name" value="Type I PLP-dependent aspartate aminotransferase-like (Major domain)"/>
    <property type="match status" value="2"/>
</dbReference>
<proteinExistence type="predicted"/>
<dbReference type="EMBL" id="PKPP01004122">
    <property type="protein sequence ID" value="PWA65986.1"/>
    <property type="molecule type" value="Genomic_DNA"/>
</dbReference>
<evidence type="ECO:0000256" key="2">
    <source>
        <dbReference type="ARBA" id="ARBA00022898"/>
    </source>
</evidence>
<gene>
    <name evidence="4" type="ORF">CTI12_AA328420</name>
</gene>
<accession>A0A2U1MXP1</accession>
<name>A0A2U1MXP1_ARTAN</name>
<evidence type="ECO:0000313" key="4">
    <source>
        <dbReference type="EMBL" id="PWA65986.1"/>
    </source>
</evidence>
<dbReference type="PANTHER" id="PTHR43277">
    <property type="entry name" value="ARGININE DECARBOXYLASE"/>
    <property type="match status" value="1"/>
</dbReference>
<feature type="domain" description="Orn/Lys/Arg decarboxylases family 1 pyridoxal-P attachment site" evidence="3">
    <location>
        <begin position="104"/>
        <end position="256"/>
    </location>
</feature>
<sequence>MYYNSHHATGRAAQSSLTGLTAVQPFLQDLPAVPELDSLFAPAGPILDAQKQSAELFGAAEIDMVFSYAYNMSDSSSNYGNLFTTRYIISSTLRKQSKSWKPKDESQKPSAVLITSPTYHGICSNLMEISLLCHSHNVPLIVDEAHGAHLGFHQNLPRSALSQGADISLQSTHKVLGSFQQSSMLHMSRKIVNKERICQCLQTLQSTSPSYLLLASLNAARTQISENPQTIFNKPIELSTEAKDLKENITGITVLKSDNPNYSWGVEASFVYLVLKLTISYIKMEWLQSFRVLVLLCLS</sequence>
<dbReference type="GO" id="GO:0003824">
    <property type="term" value="F:catalytic activity"/>
    <property type="evidence" value="ECO:0007669"/>
    <property type="project" value="InterPro"/>
</dbReference>
<evidence type="ECO:0000259" key="3">
    <source>
        <dbReference type="Pfam" id="PF01276"/>
    </source>
</evidence>
<organism evidence="4 5">
    <name type="scientific">Artemisia annua</name>
    <name type="common">Sweet wormwood</name>
    <dbReference type="NCBI Taxonomy" id="35608"/>
    <lineage>
        <taxon>Eukaryota</taxon>
        <taxon>Viridiplantae</taxon>
        <taxon>Streptophyta</taxon>
        <taxon>Embryophyta</taxon>
        <taxon>Tracheophyta</taxon>
        <taxon>Spermatophyta</taxon>
        <taxon>Magnoliopsida</taxon>
        <taxon>eudicotyledons</taxon>
        <taxon>Gunneridae</taxon>
        <taxon>Pentapetalae</taxon>
        <taxon>asterids</taxon>
        <taxon>campanulids</taxon>
        <taxon>Asterales</taxon>
        <taxon>Asteraceae</taxon>
        <taxon>Asteroideae</taxon>
        <taxon>Anthemideae</taxon>
        <taxon>Artemisiinae</taxon>
        <taxon>Artemisia</taxon>
    </lineage>
</organism>